<dbReference type="PANTHER" id="PTHR36052">
    <property type="entry name" value="EXCITATORY AMINO ACID TRANSPORTER"/>
    <property type="match status" value="1"/>
</dbReference>
<dbReference type="OrthoDB" id="523796at2759"/>
<evidence type="ECO:0000256" key="1">
    <source>
        <dbReference type="SAM" id="MobiDB-lite"/>
    </source>
</evidence>
<evidence type="ECO:0000313" key="3">
    <source>
        <dbReference type="Proteomes" id="UP001165082"/>
    </source>
</evidence>
<dbReference type="EMBL" id="BRXZ01003446">
    <property type="protein sequence ID" value="GMH54974.1"/>
    <property type="molecule type" value="Genomic_DNA"/>
</dbReference>
<accession>A0A9W6ZI81</accession>
<protein>
    <submittedName>
        <fullName evidence="2">Uncharacterized protein</fullName>
    </submittedName>
</protein>
<evidence type="ECO:0000313" key="2">
    <source>
        <dbReference type="EMBL" id="GMH54974.1"/>
    </source>
</evidence>
<gene>
    <name evidence="2" type="ORF">TrRE_jg4636</name>
</gene>
<reference evidence="2" key="1">
    <citation type="submission" date="2022-07" db="EMBL/GenBank/DDBJ databases">
        <title>Genome analysis of Parmales, a sister group of diatoms, reveals the evolutionary specialization of diatoms from phago-mixotrophs to photoautotrophs.</title>
        <authorList>
            <person name="Ban H."/>
            <person name="Sato S."/>
            <person name="Yoshikawa S."/>
            <person name="Kazumasa Y."/>
            <person name="Nakamura Y."/>
            <person name="Ichinomiya M."/>
            <person name="Saitoh K."/>
            <person name="Sato N."/>
            <person name="Blanc-Mathieu R."/>
            <person name="Endo H."/>
            <person name="Kuwata A."/>
            <person name="Ogata H."/>
        </authorList>
    </citation>
    <scope>NUCLEOTIDE SEQUENCE</scope>
</reference>
<organism evidence="2 3">
    <name type="scientific">Triparma retinervis</name>
    <dbReference type="NCBI Taxonomy" id="2557542"/>
    <lineage>
        <taxon>Eukaryota</taxon>
        <taxon>Sar</taxon>
        <taxon>Stramenopiles</taxon>
        <taxon>Ochrophyta</taxon>
        <taxon>Bolidophyceae</taxon>
        <taxon>Parmales</taxon>
        <taxon>Triparmaceae</taxon>
        <taxon>Triparma</taxon>
    </lineage>
</organism>
<sequence>MTFISAVIGGTIGVSLQFYSNAIRKLPALRQPWLHVGFGLTGLYLGHKYPEEKERMRKVCNVQRAKRGLPELSAGQSALPYPEWPAEKSA</sequence>
<feature type="region of interest" description="Disordered" evidence="1">
    <location>
        <begin position="71"/>
        <end position="90"/>
    </location>
</feature>
<comment type="caution">
    <text evidence="2">The sequence shown here is derived from an EMBL/GenBank/DDBJ whole genome shotgun (WGS) entry which is preliminary data.</text>
</comment>
<dbReference type="Proteomes" id="UP001165082">
    <property type="component" value="Unassembled WGS sequence"/>
</dbReference>
<dbReference type="AlphaFoldDB" id="A0A9W6ZI81"/>
<proteinExistence type="predicted"/>
<keyword evidence="3" id="KW-1185">Reference proteome</keyword>
<name>A0A9W6ZI81_9STRA</name>
<dbReference type="PANTHER" id="PTHR36052:SF1">
    <property type="entry name" value="EXCITATORY AMINO ACID TRANSPORTER"/>
    <property type="match status" value="1"/>
</dbReference>